<proteinExistence type="predicted"/>
<dbReference type="Proteomes" id="UP000289340">
    <property type="component" value="Chromosome 19"/>
</dbReference>
<dbReference type="EMBL" id="QZWG01000019">
    <property type="protein sequence ID" value="RZB48390.1"/>
    <property type="molecule type" value="Genomic_DNA"/>
</dbReference>
<feature type="transmembrane region" description="Helical" evidence="5">
    <location>
        <begin position="66"/>
        <end position="88"/>
    </location>
</feature>
<feature type="transmembrane region" description="Helical" evidence="5">
    <location>
        <begin position="20"/>
        <end position="38"/>
    </location>
</feature>
<protein>
    <submittedName>
        <fullName evidence="6">Cation/H(+) antiporter 20</fullName>
    </submittedName>
</protein>
<keyword evidence="5" id="KW-0472">Membrane</keyword>
<evidence type="ECO:0000256" key="1">
    <source>
        <dbReference type="ARBA" id="ARBA00022448"/>
    </source>
</evidence>
<dbReference type="GO" id="GO:0012505">
    <property type="term" value="C:endomembrane system"/>
    <property type="evidence" value="ECO:0007669"/>
    <property type="project" value="TreeGrafter"/>
</dbReference>
<evidence type="ECO:0000256" key="2">
    <source>
        <dbReference type="ARBA" id="ARBA00022538"/>
    </source>
</evidence>
<dbReference type="GO" id="GO:0098662">
    <property type="term" value="P:inorganic cation transmembrane transport"/>
    <property type="evidence" value="ECO:0007669"/>
    <property type="project" value="TreeGrafter"/>
</dbReference>
<organism evidence="6 7">
    <name type="scientific">Glycine soja</name>
    <name type="common">Wild soybean</name>
    <dbReference type="NCBI Taxonomy" id="3848"/>
    <lineage>
        <taxon>Eukaryota</taxon>
        <taxon>Viridiplantae</taxon>
        <taxon>Streptophyta</taxon>
        <taxon>Embryophyta</taxon>
        <taxon>Tracheophyta</taxon>
        <taxon>Spermatophyta</taxon>
        <taxon>Magnoliopsida</taxon>
        <taxon>eudicotyledons</taxon>
        <taxon>Gunneridae</taxon>
        <taxon>Pentapetalae</taxon>
        <taxon>rosids</taxon>
        <taxon>fabids</taxon>
        <taxon>Fabales</taxon>
        <taxon>Fabaceae</taxon>
        <taxon>Papilionoideae</taxon>
        <taxon>50 kb inversion clade</taxon>
        <taxon>NPAAA clade</taxon>
        <taxon>indigoferoid/millettioid clade</taxon>
        <taxon>Phaseoleae</taxon>
        <taxon>Glycine</taxon>
        <taxon>Glycine subgen. Soja</taxon>
    </lineage>
</organism>
<sequence>MNRVARKCSYEHDVLPEIYVCLTLAGVMLSGFMTDIIGSEFASRMTRRIEDFVSTLLLPVVLNDEMFTILVLMAFTTFITTPIVLAIYKPSRFVNSGSQKPSQLTDLQEKLRILACIMDLATYPH</sequence>
<keyword evidence="5" id="KW-0812">Transmembrane</keyword>
<dbReference type="AlphaFoldDB" id="A0A445FHV1"/>
<keyword evidence="1" id="KW-0813">Transport</keyword>
<dbReference type="GO" id="GO:0006813">
    <property type="term" value="P:potassium ion transport"/>
    <property type="evidence" value="ECO:0007669"/>
    <property type="project" value="UniProtKB-KW"/>
</dbReference>
<evidence type="ECO:0000313" key="7">
    <source>
        <dbReference type="Proteomes" id="UP000289340"/>
    </source>
</evidence>
<evidence type="ECO:0000256" key="5">
    <source>
        <dbReference type="SAM" id="Phobius"/>
    </source>
</evidence>
<dbReference type="PANTHER" id="PTHR32468">
    <property type="entry name" value="CATION/H + ANTIPORTER"/>
    <property type="match status" value="1"/>
</dbReference>
<gene>
    <name evidence="6" type="ORF">D0Y65_051759</name>
</gene>
<keyword evidence="7" id="KW-1185">Reference proteome</keyword>
<keyword evidence="3" id="KW-0630">Potassium</keyword>
<dbReference type="InterPro" id="IPR050794">
    <property type="entry name" value="CPA2_transporter"/>
</dbReference>
<dbReference type="GO" id="GO:0006885">
    <property type="term" value="P:regulation of pH"/>
    <property type="evidence" value="ECO:0007669"/>
    <property type="project" value="TreeGrafter"/>
</dbReference>
<keyword evidence="4" id="KW-0406">Ion transport</keyword>
<dbReference type="PANTHER" id="PTHR32468:SF170">
    <property type="entry name" value="CATION_H+ EXCHANGER 3"/>
    <property type="match status" value="1"/>
</dbReference>
<keyword evidence="2" id="KW-0633">Potassium transport</keyword>
<accession>A0A445FHV1</accession>
<comment type="caution">
    <text evidence="6">The sequence shown here is derived from an EMBL/GenBank/DDBJ whole genome shotgun (WGS) entry which is preliminary data.</text>
</comment>
<evidence type="ECO:0000313" key="6">
    <source>
        <dbReference type="EMBL" id="RZB48390.1"/>
    </source>
</evidence>
<keyword evidence="5" id="KW-1133">Transmembrane helix</keyword>
<name>A0A445FHV1_GLYSO</name>
<evidence type="ECO:0000256" key="4">
    <source>
        <dbReference type="ARBA" id="ARBA00023065"/>
    </source>
</evidence>
<evidence type="ECO:0000256" key="3">
    <source>
        <dbReference type="ARBA" id="ARBA00022958"/>
    </source>
</evidence>
<reference evidence="6 7" key="1">
    <citation type="submission" date="2018-09" db="EMBL/GenBank/DDBJ databases">
        <title>A high-quality reference genome of wild soybean provides a powerful tool to mine soybean genomes.</title>
        <authorList>
            <person name="Xie M."/>
            <person name="Chung C.Y.L."/>
            <person name="Li M.-W."/>
            <person name="Wong F.-L."/>
            <person name="Chan T.-F."/>
            <person name="Lam H.-M."/>
        </authorList>
    </citation>
    <scope>NUCLEOTIDE SEQUENCE [LARGE SCALE GENOMIC DNA]</scope>
    <source>
        <strain evidence="7">cv. W05</strain>
        <tissue evidence="6">Hypocotyl of etiolated seedlings</tissue>
    </source>
</reference>